<dbReference type="GO" id="GO:0045202">
    <property type="term" value="C:synapse"/>
    <property type="evidence" value="ECO:0007669"/>
    <property type="project" value="UniProtKB-SubCell"/>
</dbReference>
<keyword evidence="22" id="KW-1185">Reference proteome</keyword>
<comment type="caution">
    <text evidence="21">The sequence shown here is derived from an EMBL/GenBank/DDBJ whole genome shotgun (WGS) entry which is preliminary data.</text>
</comment>
<dbReference type="PANTHER" id="PTHR22834:SF19">
    <property type="entry name" value="DYNAMIN-BINDING PROTEIN"/>
    <property type="match status" value="1"/>
</dbReference>
<feature type="region of interest" description="Disordered" evidence="17">
    <location>
        <begin position="373"/>
        <end position="392"/>
    </location>
</feature>
<feature type="compositionally biased region" description="Polar residues" evidence="17">
    <location>
        <begin position="1238"/>
        <end position="1262"/>
    </location>
</feature>
<evidence type="ECO:0000256" key="14">
    <source>
        <dbReference type="ARBA" id="ARBA00034103"/>
    </source>
</evidence>
<evidence type="ECO:0000256" key="16">
    <source>
        <dbReference type="SAM" id="Coils"/>
    </source>
</evidence>
<feature type="compositionally biased region" description="Polar residues" evidence="17">
    <location>
        <begin position="1282"/>
        <end position="1301"/>
    </location>
</feature>
<dbReference type="EMBL" id="JAAGNN010000009">
    <property type="protein sequence ID" value="KAF4085048.1"/>
    <property type="molecule type" value="Genomic_DNA"/>
</dbReference>
<protein>
    <recommendedName>
        <fullName evidence="4">Dynamin-binding protein</fullName>
    </recommendedName>
    <alternativeName>
        <fullName evidence="13">Scaffold protein Tuba</fullName>
    </alternativeName>
</protein>
<evidence type="ECO:0000256" key="12">
    <source>
        <dbReference type="ARBA" id="ARBA00023212"/>
    </source>
</evidence>
<dbReference type="GO" id="GO:0035556">
    <property type="term" value="P:intracellular signal transduction"/>
    <property type="evidence" value="ECO:0007669"/>
    <property type="project" value="InterPro"/>
</dbReference>
<dbReference type="GO" id="GO:0060271">
    <property type="term" value="P:cilium assembly"/>
    <property type="evidence" value="ECO:0007669"/>
    <property type="project" value="TreeGrafter"/>
</dbReference>
<dbReference type="InterPro" id="IPR004148">
    <property type="entry name" value="BAR_dom"/>
</dbReference>
<dbReference type="Gene3D" id="1.20.900.10">
    <property type="entry name" value="Dbl homology (DH) domain"/>
    <property type="match status" value="1"/>
</dbReference>
<dbReference type="GO" id="GO:0005085">
    <property type="term" value="F:guanyl-nucleotide exchange factor activity"/>
    <property type="evidence" value="ECO:0007669"/>
    <property type="project" value="UniProtKB-KW"/>
</dbReference>
<dbReference type="FunFam" id="1.20.900.10:FF:000023">
    <property type="entry name" value="dynamin-binding protein isoform X2"/>
    <property type="match status" value="1"/>
</dbReference>
<evidence type="ECO:0000256" key="15">
    <source>
        <dbReference type="PROSITE-ProRule" id="PRU00192"/>
    </source>
</evidence>
<keyword evidence="12" id="KW-0206">Cytoskeleton</keyword>
<dbReference type="InterPro" id="IPR001452">
    <property type="entry name" value="SH3_domain"/>
</dbReference>
<feature type="domain" description="SH3" evidence="18">
    <location>
        <begin position="1100"/>
        <end position="1163"/>
    </location>
</feature>
<evidence type="ECO:0000256" key="11">
    <source>
        <dbReference type="ARBA" id="ARBA00023054"/>
    </source>
</evidence>
<dbReference type="Pfam" id="PF00621">
    <property type="entry name" value="RhoGEF"/>
    <property type="match status" value="1"/>
</dbReference>
<evidence type="ECO:0000256" key="6">
    <source>
        <dbReference type="ARBA" id="ARBA00022490"/>
    </source>
</evidence>
<feature type="compositionally biased region" description="Basic and acidic residues" evidence="17">
    <location>
        <begin position="242"/>
        <end position="260"/>
    </location>
</feature>
<keyword evidence="8" id="KW-0965">Cell junction</keyword>
<dbReference type="InterPro" id="IPR036028">
    <property type="entry name" value="SH3-like_dom_sf"/>
</dbReference>
<feature type="domain" description="DH" evidence="19">
    <location>
        <begin position="598"/>
        <end position="781"/>
    </location>
</feature>
<keyword evidence="9" id="KW-0770">Synapse</keyword>
<keyword evidence="6" id="KW-0963">Cytoplasm</keyword>
<feature type="compositionally biased region" description="Polar residues" evidence="17">
    <location>
        <begin position="159"/>
        <end position="168"/>
    </location>
</feature>
<dbReference type="FunFam" id="2.30.30.40:FF:000084">
    <property type="entry name" value="dynamin-binding protein isoform X1"/>
    <property type="match status" value="1"/>
</dbReference>
<dbReference type="FunFam" id="1.20.1270.60:FF:000027">
    <property type="entry name" value="dynamin-binding protein isoform X1"/>
    <property type="match status" value="1"/>
</dbReference>
<feature type="compositionally biased region" description="Polar residues" evidence="17">
    <location>
        <begin position="1328"/>
        <end position="1345"/>
    </location>
</feature>
<dbReference type="Pfam" id="PF14604">
    <property type="entry name" value="SH3_9"/>
    <property type="match status" value="1"/>
</dbReference>
<accession>A0A7J6AU50</accession>
<dbReference type="SMART" id="SM00325">
    <property type="entry name" value="RhoGEF"/>
    <property type="match status" value="1"/>
</dbReference>
<keyword evidence="5 15" id="KW-0728">SH3 domain</keyword>
<dbReference type="PROSITE" id="PS50010">
    <property type="entry name" value="DH_2"/>
    <property type="match status" value="1"/>
</dbReference>
<dbReference type="SUPFAM" id="SSF48065">
    <property type="entry name" value="DBL homology domain (DH-domain)"/>
    <property type="match status" value="1"/>
</dbReference>
<dbReference type="InterPro" id="IPR001331">
    <property type="entry name" value="GDS_CDC24_CS"/>
</dbReference>
<feature type="region of interest" description="Disordered" evidence="17">
    <location>
        <begin position="1164"/>
        <end position="1350"/>
    </location>
</feature>
<dbReference type="SMART" id="SM00326">
    <property type="entry name" value="SH3"/>
    <property type="match status" value="2"/>
</dbReference>
<evidence type="ECO:0000256" key="8">
    <source>
        <dbReference type="ARBA" id="ARBA00022949"/>
    </source>
</evidence>
<dbReference type="CDD" id="cd00160">
    <property type="entry name" value="RhoGEF"/>
    <property type="match status" value="1"/>
</dbReference>
<dbReference type="CDD" id="cd11798">
    <property type="entry name" value="SH3_DNMBP_C1"/>
    <property type="match status" value="1"/>
</dbReference>
<keyword evidence="10" id="KW-0333">Golgi apparatus</keyword>
<dbReference type="SUPFAM" id="SSF103657">
    <property type="entry name" value="BAR/IMD domain-like"/>
    <property type="match status" value="1"/>
</dbReference>
<evidence type="ECO:0000256" key="7">
    <source>
        <dbReference type="ARBA" id="ARBA00022658"/>
    </source>
</evidence>
<dbReference type="InterPro" id="IPR035899">
    <property type="entry name" value="DBL_dom_sf"/>
</dbReference>
<dbReference type="Gene3D" id="2.30.30.40">
    <property type="entry name" value="SH3 Domains"/>
    <property type="match status" value="2"/>
</dbReference>
<dbReference type="GO" id="GO:0005795">
    <property type="term" value="C:Golgi stack"/>
    <property type="evidence" value="ECO:0007669"/>
    <property type="project" value="UniProtKB-SubCell"/>
</dbReference>
<gene>
    <name evidence="21" type="ORF">AMELA_G00112900</name>
</gene>
<keyword evidence="11 16" id="KW-0175">Coiled coil</keyword>
<evidence type="ECO:0000256" key="4">
    <source>
        <dbReference type="ARBA" id="ARBA00018186"/>
    </source>
</evidence>
<evidence type="ECO:0000256" key="1">
    <source>
        <dbReference type="ARBA" id="ARBA00004245"/>
    </source>
</evidence>
<dbReference type="CDD" id="cd07589">
    <property type="entry name" value="BAR_DNMBP"/>
    <property type="match status" value="1"/>
</dbReference>
<dbReference type="InterPro" id="IPR027267">
    <property type="entry name" value="AH/BAR_dom_sf"/>
</dbReference>
<dbReference type="GO" id="GO:0070161">
    <property type="term" value="C:anchoring junction"/>
    <property type="evidence" value="ECO:0007669"/>
    <property type="project" value="UniProtKB-SubCell"/>
</dbReference>
<feature type="coiled-coil region" evidence="16">
    <location>
        <begin position="946"/>
        <end position="982"/>
    </location>
</feature>
<evidence type="ECO:0000256" key="13">
    <source>
        <dbReference type="ARBA" id="ARBA00032587"/>
    </source>
</evidence>
<dbReference type="PANTHER" id="PTHR22834">
    <property type="entry name" value="NUCLEAR FUSION PROTEIN FUS2"/>
    <property type="match status" value="1"/>
</dbReference>
<proteinExistence type="predicted"/>
<dbReference type="Proteomes" id="UP000593565">
    <property type="component" value="Unassembled WGS sequence"/>
</dbReference>
<dbReference type="SMART" id="SM00721">
    <property type="entry name" value="BAR"/>
    <property type="match status" value="1"/>
</dbReference>
<feature type="region of interest" description="Disordered" evidence="17">
    <location>
        <begin position="242"/>
        <end position="349"/>
    </location>
</feature>
<dbReference type="CDD" id="cd12141">
    <property type="entry name" value="SH3_DNMBP_C2"/>
    <property type="match status" value="1"/>
</dbReference>
<feature type="region of interest" description="Disordered" evidence="17">
    <location>
        <begin position="144"/>
        <end position="168"/>
    </location>
</feature>
<evidence type="ECO:0000259" key="18">
    <source>
        <dbReference type="PROSITE" id="PS50002"/>
    </source>
</evidence>
<sequence length="1431" mass="169547">MDGQIALGHPMVFAPVAWDFSRAPPRRGKSVEELMSDSWERERYIQMHMHFQQQQQLQQPQQPVICPQDFGPAPGYLENQAYLKQASGMHQTCWEYEDCDRIPYRDGFPQQRNQFFYHTPEAVFQEPRRPQEWTGNHCFYEPKDDVNLTNHRGNKDHVQSPQTKEYPNYINQYRQNSWDVDEHNDEREHYSRWDQNAYYDRDKRDYYDKKKGNYRERDRYDRRDGDYYDRKELDTYDRYNQKDMDNYDHKDRMRGDYHDTRQRHKYAYRDTEQCGRREKEFSDHRDTDSYDRNQKDQYERRVDRNYNRGGEQDHKEFNRYAYREKDSNDQRDVDKYEQRKGDRSKYREKDIDDRRKVDYYKLRENPDAEYKEKDHYAWQGNTHPDLEDKDTYDSRKDARYKLKEKVQYDRTEKGHYEHMEQGLHEQRQKDSWRDRDYYQLRDADRYYYRDKGNQHHRSFDYYDNEVKLYCEDSEWEDDKYEQKSRRYCKISTEGYSSDYDSWKHSKDTKNGARIDPDSRRLDMEKRGWKKQMALYAGSLDRNSFYRRTAPSSLRKSEFVINRKEKQEMTLLSAQPKSLEPVPASAATTEDPEQRMLEKRSKVIAELLQTERDYIKDLNMCKTEIILPLQRKQDHNVDFDGLFGNIDSVIDLSTRLEEALQDTDSIGKVFLDFKSELEEVYKVYCQNNDDAIALLECYEKDENIQKQVLECLENLRTIYHGWGKTNYINLGSFLIKPVQRVMRYPLLLMELLNATPESHHDRKQLADAMSSIKEINVNINEYKRRKDLVVKYRKGDEDRLIDKISKLSMHSIIKKSNRVSSHLKHLTGMAPQLKDEAFDEAEKRFRLQERLIKSFIRDISLYLQHIRESASVKVLSAISFCDIYTERQQQLGPERFQRAHRCISDKQFAEFKERTEVLVTSPLTQLLSMFAGPHKLIQKRFDKLLDYNNCKERAERLKDKRVQEELQAARNNYEALNAQLLDELPKFLRAAEELFTNCMQGFAQAQRDFMFLTLGELTPLLQLSSIGGTEGNLVSMFQDEHSRVLQLLQSFSFFPENLPLPRKAYEKKTLEKQTTKKHVLSPPNCIMQTDEHRTGLLALYGPEKLFQAERNFNAAQDLDVSILEGDIVGVIKQQDPMGSQNRWLIDNGVTKGFVYSSFLKPYNPRQSHSDVSIESHSSIESGYGGSSPVFSRQNSNSTLTFNHETSTVSFSSGHTPNHATLRPSQDSDVSHRIPHIDTPSPSYLPTNQRDTLDSTYRNSSNQKELSETAVRNAANHRDYSEPLYQNPTNYRDSSDSSHTTPTNHRDASDSSETDSCSSNRSSRHDASQRHTAYSSLQRQLTENGEYSVQKRRPQYSADEYIEPDHELDGHQIYYALYSFNARCANELSISANQRVRILEFQDMNGNQEWWLGEAGGRRGYVPSNYIRKSEYT</sequence>
<evidence type="ECO:0000256" key="3">
    <source>
        <dbReference type="ARBA" id="ARBA00004348"/>
    </source>
</evidence>
<evidence type="ECO:0000256" key="2">
    <source>
        <dbReference type="ARBA" id="ARBA00004282"/>
    </source>
</evidence>
<evidence type="ECO:0000313" key="22">
    <source>
        <dbReference type="Proteomes" id="UP000593565"/>
    </source>
</evidence>
<dbReference type="FunFam" id="2.30.30.40:FF:000066">
    <property type="entry name" value="dynamin-binding protein isoform X1"/>
    <property type="match status" value="1"/>
</dbReference>
<evidence type="ECO:0000259" key="19">
    <source>
        <dbReference type="PROSITE" id="PS50010"/>
    </source>
</evidence>
<evidence type="ECO:0000256" key="10">
    <source>
        <dbReference type="ARBA" id="ARBA00023034"/>
    </source>
</evidence>
<evidence type="ECO:0000259" key="20">
    <source>
        <dbReference type="PROSITE" id="PS51021"/>
    </source>
</evidence>
<reference evidence="21 22" key="1">
    <citation type="submission" date="2020-02" db="EMBL/GenBank/DDBJ databases">
        <title>A chromosome-scale genome assembly of the black bullhead catfish (Ameiurus melas).</title>
        <authorList>
            <person name="Wen M."/>
            <person name="Zham M."/>
            <person name="Cabau C."/>
            <person name="Klopp C."/>
            <person name="Donnadieu C."/>
            <person name="Roques C."/>
            <person name="Bouchez O."/>
            <person name="Lampietro C."/>
            <person name="Jouanno E."/>
            <person name="Herpin A."/>
            <person name="Louis A."/>
            <person name="Berthelot C."/>
            <person name="Parey E."/>
            <person name="Roest-Crollius H."/>
            <person name="Braasch I."/>
            <person name="Postlethwait J."/>
            <person name="Robinson-Rechavi M."/>
            <person name="Echchiki A."/>
            <person name="Begum T."/>
            <person name="Montfort J."/>
            <person name="Schartl M."/>
            <person name="Bobe J."/>
            <person name="Guiguen Y."/>
        </authorList>
    </citation>
    <scope>NUCLEOTIDE SEQUENCE [LARGE SCALE GENOMIC DNA]</scope>
    <source>
        <strain evidence="21">M_S1</strain>
        <tissue evidence="21">Blood</tissue>
    </source>
</reference>
<organism evidence="21 22">
    <name type="scientific">Ameiurus melas</name>
    <name type="common">Black bullhead</name>
    <name type="synonym">Silurus melas</name>
    <dbReference type="NCBI Taxonomy" id="219545"/>
    <lineage>
        <taxon>Eukaryota</taxon>
        <taxon>Metazoa</taxon>
        <taxon>Chordata</taxon>
        <taxon>Craniata</taxon>
        <taxon>Vertebrata</taxon>
        <taxon>Euteleostomi</taxon>
        <taxon>Actinopterygii</taxon>
        <taxon>Neopterygii</taxon>
        <taxon>Teleostei</taxon>
        <taxon>Ostariophysi</taxon>
        <taxon>Siluriformes</taxon>
        <taxon>Ictaluridae</taxon>
        <taxon>Ameiurus</taxon>
    </lineage>
</organism>
<dbReference type="PROSITE" id="PS00741">
    <property type="entry name" value="DH_1"/>
    <property type="match status" value="1"/>
</dbReference>
<comment type="subcellular location">
    <subcellularLocation>
        <location evidence="2">Cell junction</location>
    </subcellularLocation>
    <subcellularLocation>
        <location evidence="1">Cytoplasm</location>
        <location evidence="1">Cytoskeleton</location>
    </subcellularLocation>
    <subcellularLocation>
        <location evidence="3">Golgi apparatus</location>
        <location evidence="3">Golgi stack</location>
    </subcellularLocation>
    <subcellularLocation>
        <location evidence="14">Synapse</location>
    </subcellularLocation>
</comment>
<dbReference type="GO" id="GO:0005856">
    <property type="term" value="C:cytoskeleton"/>
    <property type="evidence" value="ECO:0007669"/>
    <property type="project" value="UniProtKB-SubCell"/>
</dbReference>
<dbReference type="InterPro" id="IPR051492">
    <property type="entry name" value="Dynamin-Rho_GEF"/>
</dbReference>
<name>A0A7J6AU50_AMEME</name>
<evidence type="ECO:0000256" key="5">
    <source>
        <dbReference type="ARBA" id="ARBA00022443"/>
    </source>
</evidence>
<keyword evidence="7" id="KW-0344">Guanine-nucleotide releasing factor</keyword>
<feature type="domain" description="SH3" evidence="18">
    <location>
        <begin position="1367"/>
        <end position="1430"/>
    </location>
</feature>
<dbReference type="Pfam" id="PF03114">
    <property type="entry name" value="BAR"/>
    <property type="match status" value="1"/>
</dbReference>
<dbReference type="InterPro" id="IPR000219">
    <property type="entry name" value="DH_dom"/>
</dbReference>
<dbReference type="SUPFAM" id="SSF50044">
    <property type="entry name" value="SH3-domain"/>
    <property type="match status" value="2"/>
</dbReference>
<evidence type="ECO:0000256" key="17">
    <source>
        <dbReference type="SAM" id="MobiDB-lite"/>
    </source>
</evidence>
<dbReference type="Gene3D" id="1.20.1270.60">
    <property type="entry name" value="Arfaptin homology (AH) domain/BAR domain"/>
    <property type="match status" value="1"/>
</dbReference>
<feature type="compositionally biased region" description="Polar residues" evidence="17">
    <location>
        <begin position="1187"/>
        <end position="1226"/>
    </location>
</feature>
<feature type="region of interest" description="Disordered" evidence="17">
    <location>
        <begin position="574"/>
        <end position="593"/>
    </location>
</feature>
<feature type="compositionally biased region" description="Basic and acidic residues" evidence="17">
    <location>
        <begin position="267"/>
        <end position="349"/>
    </location>
</feature>
<dbReference type="PROSITE" id="PS51021">
    <property type="entry name" value="BAR"/>
    <property type="match status" value="1"/>
</dbReference>
<dbReference type="InterPro" id="IPR035820">
    <property type="entry name" value="DNMBP_SH3_C1"/>
</dbReference>
<evidence type="ECO:0000256" key="9">
    <source>
        <dbReference type="ARBA" id="ARBA00023018"/>
    </source>
</evidence>
<evidence type="ECO:0000313" key="21">
    <source>
        <dbReference type="EMBL" id="KAF4085048.1"/>
    </source>
</evidence>
<dbReference type="PROSITE" id="PS50002">
    <property type="entry name" value="SH3"/>
    <property type="match status" value="2"/>
</dbReference>
<feature type="domain" description="BAR" evidence="20">
    <location>
        <begin position="822"/>
        <end position="1032"/>
    </location>
</feature>